<sequence>MYNSTDPRASLVTAKAGPAATEFAAAEYLKFYETEPQEDDANGKTWLGRGQNFIIAYSETKAGAVFSRKAQIDEYVVLLPDAKSSATITWQGKTETVPGYSIAFVPPGDSTITMPEGGRLVRMFSTRSEDLASACSNAAAYAARHPNIPPFQPWPEPKGGKQVRAYSLDVPDEPGRFGRIWRCTTFMVNVLPPDKGPRDTTKLSPHYHDDFEQCSLALEGSYTHHIRWPWTPNLHAWRPDDHELCGSPSVTVIPPPAIHTSRGMDAGVNQLIDIFSPPRLDFSEKEGWVLNADAYPMPDAGR</sequence>
<protein>
    <recommendedName>
        <fullName evidence="3">5-deoxy-glucuronate isomerase</fullName>
    </recommendedName>
</protein>
<dbReference type="Proteomes" id="UP000192903">
    <property type="component" value="Unassembled WGS sequence"/>
</dbReference>
<organism evidence="1 2">
    <name type="scientific">Xaviernesmea oryzae</name>
    <dbReference type="NCBI Taxonomy" id="464029"/>
    <lineage>
        <taxon>Bacteria</taxon>
        <taxon>Pseudomonadati</taxon>
        <taxon>Pseudomonadota</taxon>
        <taxon>Alphaproteobacteria</taxon>
        <taxon>Hyphomicrobiales</taxon>
        <taxon>Rhizobiaceae</taxon>
        <taxon>Rhizobium/Agrobacterium group</taxon>
        <taxon>Xaviernesmea</taxon>
    </lineage>
</organism>
<dbReference type="STRING" id="464029.SAMN02982989_5534"/>
<evidence type="ECO:0008006" key="3">
    <source>
        <dbReference type="Google" id="ProtNLM"/>
    </source>
</evidence>
<proteinExistence type="predicted"/>
<dbReference type="SUPFAM" id="SSF51182">
    <property type="entry name" value="RmlC-like cupins"/>
    <property type="match status" value="1"/>
</dbReference>
<gene>
    <name evidence="1" type="ORF">SAMN02982989_5534</name>
</gene>
<name>A0A1X7DL67_9HYPH</name>
<keyword evidence="2" id="KW-1185">Reference proteome</keyword>
<dbReference type="Gene3D" id="2.60.120.10">
    <property type="entry name" value="Jelly Rolls"/>
    <property type="match status" value="1"/>
</dbReference>
<dbReference type="OrthoDB" id="8882910at2"/>
<dbReference type="EMBL" id="FXAF01000003">
    <property type="protein sequence ID" value="SMF17409.1"/>
    <property type="molecule type" value="Genomic_DNA"/>
</dbReference>
<dbReference type="RefSeq" id="WP_085420927.1">
    <property type="nucleotide sequence ID" value="NZ_FXAF01000003.1"/>
</dbReference>
<accession>A0A1X7DL67</accession>
<dbReference type="AlphaFoldDB" id="A0A1X7DL67"/>
<reference evidence="2" key="1">
    <citation type="submission" date="2017-04" db="EMBL/GenBank/DDBJ databases">
        <authorList>
            <person name="Varghese N."/>
            <person name="Submissions S."/>
        </authorList>
    </citation>
    <scope>NUCLEOTIDE SEQUENCE [LARGE SCALE GENOMIC DNA]</scope>
    <source>
        <strain evidence="2">B4P</strain>
    </source>
</reference>
<evidence type="ECO:0000313" key="1">
    <source>
        <dbReference type="EMBL" id="SMF17409.1"/>
    </source>
</evidence>
<dbReference type="InterPro" id="IPR014710">
    <property type="entry name" value="RmlC-like_jellyroll"/>
</dbReference>
<dbReference type="InterPro" id="IPR011051">
    <property type="entry name" value="RmlC_Cupin_sf"/>
</dbReference>
<evidence type="ECO:0000313" key="2">
    <source>
        <dbReference type="Proteomes" id="UP000192903"/>
    </source>
</evidence>